<reference evidence="1" key="1">
    <citation type="submission" date="2020-03" db="EMBL/GenBank/DDBJ databases">
        <authorList>
            <person name="Weist P."/>
        </authorList>
    </citation>
    <scope>NUCLEOTIDE SEQUENCE</scope>
</reference>
<dbReference type="Proteomes" id="UP001153269">
    <property type="component" value="Unassembled WGS sequence"/>
</dbReference>
<accession>A0A9N7ZG65</accession>
<proteinExistence type="predicted"/>
<comment type="caution">
    <text evidence="1">The sequence shown here is derived from an EMBL/GenBank/DDBJ whole genome shotgun (WGS) entry which is preliminary data.</text>
</comment>
<dbReference type="AlphaFoldDB" id="A0A9N7ZG65"/>
<dbReference type="EMBL" id="CADEAL010004508">
    <property type="protein sequence ID" value="CAB1461084.1"/>
    <property type="molecule type" value="Genomic_DNA"/>
</dbReference>
<protein>
    <submittedName>
        <fullName evidence="1">Uncharacterized protein</fullName>
    </submittedName>
</protein>
<evidence type="ECO:0000313" key="1">
    <source>
        <dbReference type="EMBL" id="CAB1461084.1"/>
    </source>
</evidence>
<evidence type="ECO:0000313" key="2">
    <source>
        <dbReference type="Proteomes" id="UP001153269"/>
    </source>
</evidence>
<sequence>MEKHTAEAGGEDGEKLLCDSGQLFSTTQQNCLEPDWKFKVFTLSRSTKPQDPVKLLPSGLIGQWVMYPGLRRHADHLTWRKPNVDPGHGVSLLAWKQLSIKEKTTWFPDSH</sequence>
<name>A0A9N7ZG65_PLEPL</name>
<organism evidence="1 2">
    <name type="scientific">Pleuronectes platessa</name>
    <name type="common">European plaice</name>
    <dbReference type="NCBI Taxonomy" id="8262"/>
    <lineage>
        <taxon>Eukaryota</taxon>
        <taxon>Metazoa</taxon>
        <taxon>Chordata</taxon>
        <taxon>Craniata</taxon>
        <taxon>Vertebrata</taxon>
        <taxon>Euteleostomi</taxon>
        <taxon>Actinopterygii</taxon>
        <taxon>Neopterygii</taxon>
        <taxon>Teleostei</taxon>
        <taxon>Neoteleostei</taxon>
        <taxon>Acanthomorphata</taxon>
        <taxon>Carangaria</taxon>
        <taxon>Pleuronectiformes</taxon>
        <taxon>Pleuronectoidei</taxon>
        <taxon>Pleuronectidae</taxon>
        <taxon>Pleuronectes</taxon>
    </lineage>
</organism>
<gene>
    <name evidence="1" type="ORF">PLEPLA_LOCUS48959</name>
</gene>
<keyword evidence="2" id="KW-1185">Reference proteome</keyword>